<dbReference type="InterPro" id="IPR020588">
    <property type="entry name" value="RecA_ATP-bd"/>
</dbReference>
<dbReference type="InterPro" id="IPR049428">
    <property type="entry name" value="RecA-like_N"/>
</dbReference>
<evidence type="ECO:0000256" key="5">
    <source>
        <dbReference type="ARBA" id="ARBA00023204"/>
    </source>
</evidence>
<dbReference type="GO" id="GO:0005524">
    <property type="term" value="F:ATP binding"/>
    <property type="evidence" value="ECO:0007669"/>
    <property type="project" value="UniProtKB-KW"/>
</dbReference>
<keyword evidence="10" id="KW-1185">Reference proteome</keyword>
<dbReference type="GO" id="GO:0140664">
    <property type="term" value="F:ATP-dependent DNA damage sensor activity"/>
    <property type="evidence" value="ECO:0007669"/>
    <property type="project" value="InterPro"/>
</dbReference>
<keyword evidence="5" id="KW-0234">DNA repair</keyword>
<dbReference type="GO" id="GO:0033063">
    <property type="term" value="C:Rad51B-Rad51C-Rad51D-XRCC2 complex"/>
    <property type="evidence" value="ECO:0007669"/>
    <property type="project" value="TreeGrafter"/>
</dbReference>
<organism evidence="9 10">
    <name type="scientific">Botryotinia fuckeliana (strain B05.10)</name>
    <name type="common">Noble rot fungus</name>
    <name type="synonym">Botrytis cinerea</name>
    <dbReference type="NCBI Taxonomy" id="332648"/>
    <lineage>
        <taxon>Eukaryota</taxon>
        <taxon>Fungi</taxon>
        <taxon>Dikarya</taxon>
        <taxon>Ascomycota</taxon>
        <taxon>Pezizomycotina</taxon>
        <taxon>Leotiomycetes</taxon>
        <taxon>Helotiales</taxon>
        <taxon>Sclerotiniaceae</taxon>
        <taxon>Botrytis</taxon>
    </lineage>
</organism>
<dbReference type="GeneID" id="5425785"/>
<dbReference type="Gene3D" id="3.40.50.300">
    <property type="entry name" value="P-loop containing nucleotide triphosphate hydrolases"/>
    <property type="match status" value="1"/>
</dbReference>
<dbReference type="GO" id="GO:0005657">
    <property type="term" value="C:replication fork"/>
    <property type="evidence" value="ECO:0007669"/>
    <property type="project" value="TreeGrafter"/>
</dbReference>
<evidence type="ECO:0000256" key="1">
    <source>
        <dbReference type="ARBA" id="ARBA00004123"/>
    </source>
</evidence>
<dbReference type="InterPro" id="IPR052093">
    <property type="entry name" value="HR_Repair_Mediator"/>
</dbReference>
<dbReference type="GO" id="GO:0000400">
    <property type="term" value="F:four-way junction DNA binding"/>
    <property type="evidence" value="ECO:0007669"/>
    <property type="project" value="TreeGrafter"/>
</dbReference>
<dbReference type="GO" id="GO:0033065">
    <property type="term" value="C:Rad51C-XRCC3 complex"/>
    <property type="evidence" value="ECO:0007669"/>
    <property type="project" value="TreeGrafter"/>
</dbReference>
<accession>A0A384K5H5</accession>
<keyword evidence="3" id="KW-0227">DNA damage</keyword>
<feature type="domain" description="RecA family profile 1" evidence="8">
    <location>
        <begin position="38"/>
        <end position="147"/>
    </location>
</feature>
<dbReference type="Pfam" id="PF00154">
    <property type="entry name" value="RecA_N"/>
    <property type="match status" value="1"/>
</dbReference>
<evidence type="ECO:0000256" key="2">
    <source>
        <dbReference type="ARBA" id="ARBA00022741"/>
    </source>
</evidence>
<protein>
    <recommendedName>
        <fullName evidence="8">RecA family profile 1 domain-containing protein</fullName>
    </recommendedName>
</protein>
<reference evidence="9 10" key="2">
    <citation type="journal article" date="2012" name="Eukaryot. Cell">
        <title>Genome update of Botrytis cinerea strains B05.10 and T4.</title>
        <authorList>
            <person name="Staats M."/>
            <person name="van Kan J.A."/>
        </authorList>
    </citation>
    <scope>NUCLEOTIDE SEQUENCE [LARGE SCALE GENOMIC DNA]</scope>
    <source>
        <strain evidence="9 10">B05.10</strain>
    </source>
</reference>
<dbReference type="SUPFAM" id="SSF52540">
    <property type="entry name" value="P-loop containing nucleoside triphosphate hydrolases"/>
    <property type="match status" value="1"/>
</dbReference>
<dbReference type="AlphaFoldDB" id="A0A384K5H5"/>
<dbReference type="GO" id="GO:0000707">
    <property type="term" value="P:meiotic DNA recombinase assembly"/>
    <property type="evidence" value="ECO:0007669"/>
    <property type="project" value="TreeGrafter"/>
</dbReference>
<keyword evidence="6" id="KW-0539">Nucleus</keyword>
<dbReference type="PROSITE" id="PS50162">
    <property type="entry name" value="RECA_2"/>
    <property type="match status" value="1"/>
</dbReference>
<evidence type="ECO:0000256" key="4">
    <source>
        <dbReference type="ARBA" id="ARBA00022840"/>
    </source>
</evidence>
<dbReference type="GO" id="GO:0007131">
    <property type="term" value="P:reciprocal meiotic recombination"/>
    <property type="evidence" value="ECO:0007669"/>
    <property type="project" value="TreeGrafter"/>
</dbReference>
<comment type="subcellular location">
    <subcellularLocation>
        <location evidence="1">Nucleus</location>
    </subcellularLocation>
</comment>
<keyword evidence="2" id="KW-0547">Nucleotide-binding</keyword>
<evidence type="ECO:0000256" key="7">
    <source>
        <dbReference type="SAM" id="MobiDB-lite"/>
    </source>
</evidence>
<evidence type="ECO:0000313" key="9">
    <source>
        <dbReference type="EMBL" id="ATZ58059.1"/>
    </source>
</evidence>
<name>A0A384K5H5_BOTFB</name>
<dbReference type="PANTHER" id="PTHR46239:SF1">
    <property type="entry name" value="DNA REPAIR PROTEIN RAD51 HOMOLOG 3"/>
    <property type="match status" value="1"/>
</dbReference>
<keyword evidence="4" id="KW-0067">ATP-binding</keyword>
<evidence type="ECO:0000313" key="10">
    <source>
        <dbReference type="Proteomes" id="UP000001798"/>
    </source>
</evidence>
<feature type="region of interest" description="Disordered" evidence="7">
    <location>
        <begin position="1"/>
        <end position="25"/>
    </location>
</feature>
<sequence length="147" mass="15801">MDYQSIHGPGRSNFSSSSPHRMPTVSAAQALQDLESSPTRCISTGLSLLDLALQNKDPLQVSTSVDHNHGGIPRGKVTEIYGPPGVGKTTLGMHLAARVLHQNENVVWVDASHPISATSIILQHQLYLISLPYLLTPPKISPLKIPA</sequence>
<dbReference type="GO" id="GO:0008821">
    <property type="term" value="F:crossover junction DNA endonuclease activity"/>
    <property type="evidence" value="ECO:0007669"/>
    <property type="project" value="TreeGrafter"/>
</dbReference>
<reference evidence="9 10" key="1">
    <citation type="journal article" date="2011" name="PLoS Genet.">
        <title>Genomic analysis of the necrotrophic fungal pathogens Sclerotinia sclerotiorum and Botrytis cinerea.</title>
        <authorList>
            <person name="Amselem J."/>
            <person name="Cuomo C.A."/>
            <person name="van Kan J.A."/>
            <person name="Viaud M."/>
            <person name="Benito E.P."/>
            <person name="Couloux A."/>
            <person name="Coutinho P.M."/>
            <person name="de Vries R.P."/>
            <person name="Dyer P.S."/>
            <person name="Fillinger S."/>
            <person name="Fournier E."/>
            <person name="Gout L."/>
            <person name="Hahn M."/>
            <person name="Kohn L."/>
            <person name="Lapalu N."/>
            <person name="Plummer K.M."/>
            <person name="Pradier J.M."/>
            <person name="Quevillon E."/>
            <person name="Sharon A."/>
            <person name="Simon A."/>
            <person name="ten Have A."/>
            <person name="Tudzynski B."/>
            <person name="Tudzynski P."/>
            <person name="Wincker P."/>
            <person name="Andrew M."/>
            <person name="Anthouard V."/>
            <person name="Beever R.E."/>
            <person name="Beffa R."/>
            <person name="Benoit I."/>
            <person name="Bouzid O."/>
            <person name="Brault B."/>
            <person name="Chen Z."/>
            <person name="Choquer M."/>
            <person name="Collemare J."/>
            <person name="Cotton P."/>
            <person name="Danchin E.G."/>
            <person name="Da Silva C."/>
            <person name="Gautier A."/>
            <person name="Giraud C."/>
            <person name="Giraud T."/>
            <person name="Gonzalez C."/>
            <person name="Grossetete S."/>
            <person name="Guldener U."/>
            <person name="Henrissat B."/>
            <person name="Howlett B.J."/>
            <person name="Kodira C."/>
            <person name="Kretschmer M."/>
            <person name="Lappartient A."/>
            <person name="Leroch M."/>
            <person name="Levis C."/>
            <person name="Mauceli E."/>
            <person name="Neuveglise C."/>
            <person name="Oeser B."/>
            <person name="Pearson M."/>
            <person name="Poulain J."/>
            <person name="Poussereau N."/>
            <person name="Quesneville H."/>
            <person name="Rascle C."/>
            <person name="Schumacher J."/>
            <person name="Segurens B."/>
            <person name="Sexton A."/>
            <person name="Silva E."/>
            <person name="Sirven C."/>
            <person name="Soanes D.M."/>
            <person name="Talbot N.J."/>
            <person name="Templeton M."/>
            <person name="Yandava C."/>
            <person name="Yarden O."/>
            <person name="Zeng Q."/>
            <person name="Rollins J.A."/>
            <person name="Lebrun M.H."/>
            <person name="Dickman M."/>
        </authorList>
    </citation>
    <scope>NUCLEOTIDE SEQUENCE [LARGE SCALE GENOMIC DNA]</scope>
    <source>
        <strain evidence="9 10">B05.10</strain>
    </source>
</reference>
<evidence type="ECO:0000256" key="3">
    <source>
        <dbReference type="ARBA" id="ARBA00022763"/>
    </source>
</evidence>
<dbReference type="RefSeq" id="XP_024553529.1">
    <property type="nucleotide sequence ID" value="XM_024697711.1"/>
</dbReference>
<evidence type="ECO:0000259" key="8">
    <source>
        <dbReference type="PROSITE" id="PS50162"/>
    </source>
</evidence>
<dbReference type="Proteomes" id="UP000001798">
    <property type="component" value="Chromosome 15"/>
</dbReference>
<dbReference type="InterPro" id="IPR027417">
    <property type="entry name" value="P-loop_NTPase"/>
</dbReference>
<dbReference type="VEuPathDB" id="FungiDB:Bcin15g05250"/>
<proteinExistence type="predicted"/>
<dbReference type="EMBL" id="CP009819">
    <property type="protein sequence ID" value="ATZ58059.1"/>
    <property type="molecule type" value="Genomic_DNA"/>
</dbReference>
<dbReference type="OrthoDB" id="5957327at2759"/>
<gene>
    <name evidence="9" type="ORF">BCIN_15g05250</name>
</gene>
<evidence type="ECO:0000256" key="6">
    <source>
        <dbReference type="ARBA" id="ARBA00023242"/>
    </source>
</evidence>
<reference evidence="9 10" key="3">
    <citation type="journal article" date="2017" name="Mol. Plant Pathol.">
        <title>A gapless genome sequence of the fungus Botrytis cinerea.</title>
        <authorList>
            <person name="Van Kan J.A."/>
            <person name="Stassen J.H."/>
            <person name="Mosbach A."/>
            <person name="Van Der Lee T.A."/>
            <person name="Faino L."/>
            <person name="Farmer A.D."/>
            <person name="Papasotiriou D.G."/>
            <person name="Zhou S."/>
            <person name="Seidl M.F."/>
            <person name="Cottam E."/>
            <person name="Edel D."/>
            <person name="Hahn M."/>
            <person name="Schwartz D.C."/>
            <person name="Dietrich R.A."/>
            <person name="Widdison S."/>
            <person name="Scalliet G."/>
        </authorList>
    </citation>
    <scope>NUCLEOTIDE SEQUENCE [LARGE SCALE GENOMIC DNA]</scope>
    <source>
        <strain evidence="9 10">B05.10</strain>
    </source>
</reference>
<dbReference type="PANTHER" id="PTHR46239">
    <property type="entry name" value="DNA REPAIR PROTEIN RAD51 HOMOLOG 3 RAD51C"/>
    <property type="match status" value="1"/>
</dbReference>